<name>F1T7I5_9FIRM</name>
<reference evidence="1" key="1">
    <citation type="submission" date="2009-07" db="EMBL/GenBank/DDBJ databases">
        <authorList>
            <consortium name="US DOE Joint Genome Institute (JGI-PGF)"/>
            <person name="Lucas S."/>
            <person name="Copeland A."/>
            <person name="Lapidus A."/>
            <person name="Glavina del Rio T."/>
            <person name="Tice H."/>
            <person name="Bruce D."/>
            <person name="Goodwin L."/>
            <person name="Pitluck S."/>
            <person name="Larimer F."/>
            <person name="Land M.L."/>
            <person name="Mouttaki H."/>
            <person name="He Z."/>
            <person name="Zhou J."/>
            <person name="Hemme C.L."/>
        </authorList>
    </citation>
    <scope>NUCLEOTIDE SEQUENCE [LARGE SCALE GENOMIC DNA]</scope>
    <source>
        <strain evidence="1">DSM 2782</strain>
    </source>
</reference>
<comment type="caution">
    <text evidence="1">The sequence shown here is derived from an EMBL/GenBank/DDBJ whole genome shotgun (WGS) entry which is preliminary data.</text>
</comment>
<dbReference type="RefSeq" id="WP_004616114.1">
    <property type="nucleotide sequence ID" value="NZ_ACXX02000001.1"/>
</dbReference>
<dbReference type="InterPro" id="IPR035992">
    <property type="entry name" value="Ricin_B-like_lectins"/>
</dbReference>
<organism evidence="1 2">
    <name type="scientific">Ruminiclostridium papyrosolvens DSM 2782</name>
    <dbReference type="NCBI Taxonomy" id="588581"/>
    <lineage>
        <taxon>Bacteria</taxon>
        <taxon>Bacillati</taxon>
        <taxon>Bacillota</taxon>
        <taxon>Clostridia</taxon>
        <taxon>Eubacteriales</taxon>
        <taxon>Oscillospiraceae</taxon>
        <taxon>Ruminiclostridium</taxon>
    </lineage>
</organism>
<dbReference type="STRING" id="588581.Cpap_3867"/>
<dbReference type="EMBL" id="ACXX02000001">
    <property type="protein sequence ID" value="EGD49433.1"/>
    <property type="molecule type" value="Genomic_DNA"/>
</dbReference>
<evidence type="ECO:0008006" key="3">
    <source>
        <dbReference type="Google" id="ProtNLM"/>
    </source>
</evidence>
<dbReference type="Proteomes" id="UP000003860">
    <property type="component" value="Unassembled WGS sequence"/>
</dbReference>
<sequence length="156" mass="17906">MKDLDGIYYIQNLRYGYIFAADGDKDENDHIVESRPSDDDINYEKFKFKITKHPGGYYSIENLKYGTMFAASTTKDENDHYVEAGNVGDVAKSQWRIGYINEDHPMLGMYIQNVKFSYMFAASTTKKGSDHVVETAPDSGENELKLDKYKFRIVPV</sequence>
<dbReference type="AlphaFoldDB" id="F1T7I5"/>
<reference evidence="1" key="2">
    <citation type="submission" date="2011-01" db="EMBL/GenBank/DDBJ databases">
        <title>The Non-contiguous Finished genome of Clostridium papyrosolvens.</title>
        <authorList>
            <person name="Lucas S."/>
            <person name="Copeland A."/>
            <person name="Lapidus A."/>
            <person name="Cheng J.-F."/>
            <person name="Goodwin L."/>
            <person name="Pitluck S."/>
            <person name="Misra M."/>
            <person name="Chertkov O."/>
            <person name="Detter J.C."/>
            <person name="Han C."/>
            <person name="Tapia R."/>
            <person name="Land M."/>
            <person name="Hauser L."/>
            <person name="Kyrpides N."/>
            <person name="Ivanova N."/>
            <person name="Pagani I."/>
            <person name="Mouttaki H."/>
            <person name="He Z."/>
            <person name="Zhou J."/>
            <person name="Hemme C.L."/>
            <person name="Woyke T."/>
        </authorList>
    </citation>
    <scope>NUCLEOTIDE SEQUENCE [LARGE SCALE GENOMIC DNA]</scope>
    <source>
        <strain evidence="1">DSM 2782</strain>
    </source>
</reference>
<gene>
    <name evidence="1" type="ORF">Cpap_3867</name>
</gene>
<evidence type="ECO:0000313" key="1">
    <source>
        <dbReference type="EMBL" id="EGD49433.1"/>
    </source>
</evidence>
<protein>
    <recommendedName>
        <fullName evidence="3">Ricin B lectin</fullName>
    </recommendedName>
</protein>
<evidence type="ECO:0000313" key="2">
    <source>
        <dbReference type="Proteomes" id="UP000003860"/>
    </source>
</evidence>
<keyword evidence="2" id="KW-1185">Reference proteome</keyword>
<proteinExistence type="predicted"/>
<dbReference type="SUPFAM" id="SSF50370">
    <property type="entry name" value="Ricin B-like lectins"/>
    <property type="match status" value="1"/>
</dbReference>
<accession>F1T7I5</accession>
<dbReference type="Gene3D" id="2.80.10.50">
    <property type="match status" value="1"/>
</dbReference>